<dbReference type="InterPro" id="IPR000383">
    <property type="entry name" value="Xaa-Pro-like_dom"/>
</dbReference>
<dbReference type="PANTHER" id="PTHR43056:SF10">
    <property type="entry name" value="COCE_NOND FAMILY, PUTATIVE (AFU_ORTHOLOGUE AFUA_7G00600)-RELATED"/>
    <property type="match status" value="1"/>
</dbReference>
<dbReference type="Gene3D" id="2.60.120.260">
    <property type="entry name" value="Galactose-binding domain-like"/>
    <property type="match status" value="1"/>
</dbReference>
<dbReference type="InterPro" id="IPR008979">
    <property type="entry name" value="Galactose-bd-like_sf"/>
</dbReference>
<dbReference type="Pfam" id="PF08530">
    <property type="entry name" value="PepX_C"/>
    <property type="match status" value="1"/>
</dbReference>
<dbReference type="NCBIfam" id="TIGR00976">
    <property type="entry name" value="CocE_NonD"/>
    <property type="match status" value="1"/>
</dbReference>
<dbReference type="Gene3D" id="3.40.50.1820">
    <property type="entry name" value="alpha/beta hydrolase"/>
    <property type="match status" value="1"/>
</dbReference>
<dbReference type="InterPro" id="IPR013736">
    <property type="entry name" value="Xaa-Pro_dipept_C"/>
</dbReference>
<evidence type="ECO:0000313" key="3">
    <source>
        <dbReference type="EMBL" id="SPO04335.1"/>
    </source>
</evidence>
<feature type="domain" description="Xaa-Pro dipeptidyl-peptidase C-terminal" evidence="2">
    <location>
        <begin position="319"/>
        <end position="591"/>
    </location>
</feature>
<name>A0AAE8SX04_9PEZI</name>
<dbReference type="InterPro" id="IPR029058">
    <property type="entry name" value="AB_hydrolase_fold"/>
</dbReference>
<evidence type="ECO:0000259" key="2">
    <source>
        <dbReference type="SMART" id="SM00939"/>
    </source>
</evidence>
<sequence length="598" mass="67573">MSETYRDLRKQDDTSFDYIYEENVSVHLKNGQGLVRCNVYRPRPSSGVYPVLVTYGPYGKDIHYSVFHAASFSEVPEEHHSAHSAWETPDPGFWTRNGYAVVRADERGTGQSPGVLDTMSSSTSEAFFDVVEWAASQPWSSGKVGLLGVSYYAGSQWRVAARQPKGLACIVPWEGMSDYYRDRCRHGGILSNTFISFWWNRQVVTNQYGLPGRAARKWGYDTIEGDLSEEELLANRRDQNEDNASHRFLDEEYYASRDYNLGDIKVPVLSVGNWGGILLHLRGNIEGYLNAGSEHKYLRLITGRHDLPFYSKENVEIQKSFLDAFLKGNDTGGWSTGEAPKVGLVLREGNVGYNDPESEKRYPYRYEEEWPIPRTEYTKYFLTTDKQLSETASLSPSVTAERPSVSYQALGDLRDPRAVQFTTAPFTQETEFTGHIVVHLNVSALSLPDKRTSPSEIDLFVTLRHLDAHGAEIYYTGTVGDPVPVTKGWLRVSLRKVSESHPRHRSWLPHREYRSTDVLPVEEGVIYPVDVEVWPTSVVVSPGHRLILEISSGDTQGAGIFEHNSKVDRPQAKLEGINSIHFGPECENWIQLPLIPRV</sequence>
<organism evidence="3 4">
    <name type="scientific">Cephalotrichum gorgonifer</name>
    <dbReference type="NCBI Taxonomy" id="2041049"/>
    <lineage>
        <taxon>Eukaryota</taxon>
        <taxon>Fungi</taxon>
        <taxon>Dikarya</taxon>
        <taxon>Ascomycota</taxon>
        <taxon>Pezizomycotina</taxon>
        <taxon>Sordariomycetes</taxon>
        <taxon>Hypocreomycetidae</taxon>
        <taxon>Microascales</taxon>
        <taxon>Microascaceae</taxon>
        <taxon>Cephalotrichum</taxon>
    </lineage>
</organism>
<keyword evidence="1 3" id="KW-0378">Hydrolase</keyword>
<dbReference type="Proteomes" id="UP001187682">
    <property type="component" value="Unassembled WGS sequence"/>
</dbReference>
<gene>
    <name evidence="3" type="ORF">DNG_07019</name>
</gene>
<accession>A0AAE8SX04</accession>
<dbReference type="Pfam" id="PF02129">
    <property type="entry name" value="Peptidase_S15"/>
    <property type="match status" value="1"/>
</dbReference>
<dbReference type="Gene3D" id="1.10.3020.20">
    <property type="match status" value="1"/>
</dbReference>
<evidence type="ECO:0000313" key="4">
    <source>
        <dbReference type="Proteomes" id="UP001187682"/>
    </source>
</evidence>
<dbReference type="SUPFAM" id="SSF53474">
    <property type="entry name" value="alpha/beta-Hydrolases"/>
    <property type="match status" value="1"/>
</dbReference>
<evidence type="ECO:0000256" key="1">
    <source>
        <dbReference type="ARBA" id="ARBA00022801"/>
    </source>
</evidence>
<dbReference type="EMBL" id="ONZQ02000010">
    <property type="protein sequence ID" value="SPO04335.1"/>
    <property type="molecule type" value="Genomic_DNA"/>
</dbReference>
<proteinExistence type="predicted"/>
<protein>
    <submittedName>
        <fullName evidence="3">Probable hydrolase, CocE/NonD family</fullName>
    </submittedName>
</protein>
<dbReference type="PANTHER" id="PTHR43056">
    <property type="entry name" value="PEPTIDASE S9 PROLYL OLIGOPEPTIDASE"/>
    <property type="match status" value="1"/>
</dbReference>
<dbReference type="SMART" id="SM00939">
    <property type="entry name" value="PepX_C"/>
    <property type="match status" value="1"/>
</dbReference>
<comment type="caution">
    <text evidence="3">The sequence shown here is derived from an EMBL/GenBank/DDBJ whole genome shotgun (WGS) entry which is preliminary data.</text>
</comment>
<dbReference type="GO" id="GO:0008239">
    <property type="term" value="F:dipeptidyl-peptidase activity"/>
    <property type="evidence" value="ECO:0007669"/>
    <property type="project" value="InterPro"/>
</dbReference>
<dbReference type="InterPro" id="IPR050585">
    <property type="entry name" value="Xaa-Pro_dipeptidyl-ppase/CocE"/>
</dbReference>
<reference evidence="3" key="1">
    <citation type="submission" date="2018-03" db="EMBL/GenBank/DDBJ databases">
        <authorList>
            <person name="Guldener U."/>
        </authorList>
    </citation>
    <scope>NUCLEOTIDE SEQUENCE</scope>
</reference>
<keyword evidence="4" id="KW-1185">Reference proteome</keyword>
<dbReference type="AlphaFoldDB" id="A0AAE8SX04"/>
<dbReference type="SUPFAM" id="SSF49785">
    <property type="entry name" value="Galactose-binding domain-like"/>
    <property type="match status" value="1"/>
</dbReference>
<dbReference type="InterPro" id="IPR005674">
    <property type="entry name" value="CocE/Ser_esterase"/>
</dbReference>